<dbReference type="AlphaFoldDB" id="A0A1B9F9B5"/>
<dbReference type="GO" id="GO:0005886">
    <property type="term" value="C:plasma membrane"/>
    <property type="evidence" value="ECO:0007669"/>
    <property type="project" value="UniProtKB-SubCell"/>
</dbReference>
<evidence type="ECO:0000313" key="9">
    <source>
        <dbReference type="Proteomes" id="UP000093080"/>
    </source>
</evidence>
<dbReference type="UniPathway" id="UPA00664"/>
<organism evidence="8 9">
    <name type="scientific">Dissulfuribacter thermophilus</name>
    <dbReference type="NCBI Taxonomy" id="1156395"/>
    <lineage>
        <taxon>Bacteria</taxon>
        <taxon>Pseudomonadati</taxon>
        <taxon>Thermodesulfobacteriota</taxon>
        <taxon>Dissulfuribacteria</taxon>
        <taxon>Dissulfuribacterales</taxon>
        <taxon>Dissulfuribacteraceae</taxon>
        <taxon>Dissulfuribacter</taxon>
    </lineage>
</organism>
<dbReference type="STRING" id="1156395.DBT_0262"/>
<name>A0A1B9F9B5_9BACT</name>
<gene>
    <name evidence="7" type="primary">lgt</name>
    <name evidence="8" type="ORF">DBT_0262</name>
</gene>
<accession>A0A1B9F9B5</accession>
<dbReference type="EMBL" id="MAGO01000001">
    <property type="protein sequence ID" value="OCC16445.1"/>
    <property type="molecule type" value="Genomic_DNA"/>
</dbReference>
<evidence type="ECO:0000256" key="3">
    <source>
        <dbReference type="ARBA" id="ARBA00022679"/>
    </source>
</evidence>
<comment type="similarity">
    <text evidence="1 7">Belongs to the Lgt family.</text>
</comment>
<comment type="caution">
    <text evidence="7">Lacks conserved residue(s) required for the propagation of feature annotation.</text>
</comment>
<keyword evidence="6 7" id="KW-0472">Membrane</keyword>
<keyword evidence="2 7" id="KW-1003">Cell membrane</keyword>
<dbReference type="Proteomes" id="UP000093080">
    <property type="component" value="Unassembled WGS sequence"/>
</dbReference>
<comment type="pathway">
    <text evidence="7">Protein modification; lipoprotein biosynthesis (diacylglyceryl transfer).</text>
</comment>
<comment type="function">
    <text evidence="7">Catalyzes the transfer of the diacylglyceryl group from phosphatidylglycerol to the sulfhydryl group of the N-terminal cysteine of a prolipoprotein, the first step in the formation of mature lipoproteins.</text>
</comment>
<feature type="transmembrane region" description="Helical" evidence="7">
    <location>
        <begin position="179"/>
        <end position="197"/>
    </location>
</feature>
<evidence type="ECO:0000256" key="2">
    <source>
        <dbReference type="ARBA" id="ARBA00022475"/>
    </source>
</evidence>
<feature type="binding site" evidence="7">
    <location>
        <position position="120"/>
    </location>
    <ligand>
        <name>a 1,2-diacyl-sn-glycero-3-phospho-(1'-sn-glycerol)</name>
        <dbReference type="ChEBI" id="CHEBI:64716"/>
    </ligand>
</feature>
<sequence length="244" mass="27731">MYLVGFLCAWILVKREIKRQLVTPERVNLELAHLESLMAYLIIGVILGGRIGYCLFYNLDYFLEHPLEIFATWHGGMSFHGGAIGAIAAGLIFCKRYKESFFKWADRFVWPAPIGLGLGRIANFINGELFGRPSDVPWAMIFPGGGPIPRHPSQLYEALLEGPILFLLLSLLKGKDRYPGGLFSLFLIIYGFLRFFAEFFREPDPQLGFILFGWMTMGQILSLCMICVGIILFLITQKPRTQRI</sequence>
<evidence type="ECO:0000256" key="1">
    <source>
        <dbReference type="ARBA" id="ARBA00007150"/>
    </source>
</evidence>
<feature type="transmembrane region" description="Helical" evidence="7">
    <location>
        <begin position="39"/>
        <end position="59"/>
    </location>
</feature>
<evidence type="ECO:0000256" key="6">
    <source>
        <dbReference type="ARBA" id="ARBA00023136"/>
    </source>
</evidence>
<dbReference type="PANTHER" id="PTHR30589">
    <property type="entry name" value="PROLIPOPROTEIN DIACYLGLYCERYL TRANSFERASE"/>
    <property type="match status" value="1"/>
</dbReference>
<comment type="subcellular location">
    <subcellularLocation>
        <location evidence="7">Cell membrane</location>
        <topology evidence="7">Multi-pass membrane protein</topology>
    </subcellularLocation>
</comment>
<dbReference type="Pfam" id="PF01790">
    <property type="entry name" value="LGT"/>
    <property type="match status" value="1"/>
</dbReference>
<dbReference type="PROSITE" id="PS01311">
    <property type="entry name" value="LGT"/>
    <property type="match status" value="1"/>
</dbReference>
<keyword evidence="9" id="KW-1185">Reference proteome</keyword>
<protein>
    <recommendedName>
        <fullName evidence="7">Phosphatidylglycerol--prolipoprotein diacylglyceryl transferase</fullName>
        <ecNumber evidence="7">2.5.1.145</ecNumber>
    </recommendedName>
</protein>
<keyword evidence="4 7" id="KW-0812">Transmembrane</keyword>
<evidence type="ECO:0000256" key="4">
    <source>
        <dbReference type="ARBA" id="ARBA00022692"/>
    </source>
</evidence>
<comment type="caution">
    <text evidence="8">The sequence shown here is derived from an EMBL/GenBank/DDBJ whole genome shotgun (WGS) entry which is preliminary data.</text>
</comment>
<comment type="catalytic activity">
    <reaction evidence="7">
        <text>L-cysteinyl-[prolipoprotein] + a 1,2-diacyl-sn-glycero-3-phospho-(1'-sn-glycerol) = an S-1,2-diacyl-sn-glyceryl-L-cysteinyl-[prolipoprotein] + sn-glycerol 1-phosphate + H(+)</text>
        <dbReference type="Rhea" id="RHEA:56712"/>
        <dbReference type="Rhea" id="RHEA-COMP:14679"/>
        <dbReference type="Rhea" id="RHEA-COMP:14680"/>
        <dbReference type="ChEBI" id="CHEBI:15378"/>
        <dbReference type="ChEBI" id="CHEBI:29950"/>
        <dbReference type="ChEBI" id="CHEBI:57685"/>
        <dbReference type="ChEBI" id="CHEBI:64716"/>
        <dbReference type="ChEBI" id="CHEBI:140658"/>
        <dbReference type="EC" id="2.5.1.145"/>
    </reaction>
</comment>
<keyword evidence="3 7" id="KW-0808">Transferase</keyword>
<proteinExistence type="inferred from homology"/>
<reference evidence="8 9" key="1">
    <citation type="submission" date="2016-06" db="EMBL/GenBank/DDBJ databases">
        <title>Respiratory ammonification of nitrate coupled to the oxidation of elemental sulfur in deep-sea autotrophic thermophilic bacteria.</title>
        <authorList>
            <person name="Slobodkina G.B."/>
            <person name="Mardanov A.V."/>
            <person name="Ravin N.V."/>
            <person name="Frolova A.A."/>
            <person name="Viryasiv M.B."/>
            <person name="Chernyh N.A."/>
            <person name="Bonch-Osmolovskaya E.A."/>
            <person name="Slobodkin A.I."/>
        </authorList>
    </citation>
    <scope>NUCLEOTIDE SEQUENCE [LARGE SCALE GENOMIC DNA]</scope>
    <source>
        <strain evidence="8 9">S69</strain>
    </source>
</reference>
<dbReference type="PATRIC" id="fig|1156395.6.peg.265"/>
<dbReference type="GO" id="GO:0008961">
    <property type="term" value="F:phosphatidylglycerol-prolipoprotein diacylglyceryl transferase activity"/>
    <property type="evidence" value="ECO:0007669"/>
    <property type="project" value="UniProtKB-UniRule"/>
</dbReference>
<dbReference type="InterPro" id="IPR001640">
    <property type="entry name" value="Lgt"/>
</dbReference>
<keyword evidence="5 7" id="KW-1133">Transmembrane helix</keyword>
<dbReference type="EC" id="2.5.1.145" evidence="7"/>
<dbReference type="NCBIfam" id="TIGR00544">
    <property type="entry name" value="lgt"/>
    <property type="match status" value="1"/>
</dbReference>
<dbReference type="HAMAP" id="MF_01147">
    <property type="entry name" value="Lgt"/>
    <property type="match status" value="1"/>
</dbReference>
<feature type="transmembrane region" description="Helical" evidence="7">
    <location>
        <begin position="71"/>
        <end position="93"/>
    </location>
</feature>
<dbReference type="GO" id="GO:0042158">
    <property type="term" value="P:lipoprotein biosynthetic process"/>
    <property type="evidence" value="ECO:0007669"/>
    <property type="project" value="UniProtKB-UniRule"/>
</dbReference>
<dbReference type="PANTHER" id="PTHR30589:SF0">
    <property type="entry name" value="PHOSPHATIDYLGLYCEROL--PROLIPOPROTEIN DIACYLGLYCERYL TRANSFERASE"/>
    <property type="match status" value="1"/>
</dbReference>
<evidence type="ECO:0000313" key="8">
    <source>
        <dbReference type="EMBL" id="OCC16445.1"/>
    </source>
</evidence>
<evidence type="ECO:0000256" key="5">
    <source>
        <dbReference type="ARBA" id="ARBA00022989"/>
    </source>
</evidence>
<keyword evidence="8" id="KW-0449">Lipoprotein</keyword>
<evidence type="ECO:0000256" key="7">
    <source>
        <dbReference type="HAMAP-Rule" id="MF_01147"/>
    </source>
</evidence>
<feature type="transmembrane region" description="Helical" evidence="7">
    <location>
        <begin position="209"/>
        <end position="235"/>
    </location>
</feature>